<reference evidence="2" key="1">
    <citation type="submission" date="2014-09" db="EMBL/GenBank/DDBJ databases">
        <authorList>
            <person name="Sharma Rahul"/>
            <person name="Thines Marco"/>
        </authorList>
    </citation>
    <scope>NUCLEOTIDE SEQUENCE [LARGE SCALE GENOMIC DNA]</scope>
</reference>
<dbReference type="AlphaFoldDB" id="A0A0P1AL55"/>
<dbReference type="EMBL" id="CCYD01000610">
    <property type="protein sequence ID" value="CEG42141.1"/>
    <property type="molecule type" value="Genomic_DNA"/>
</dbReference>
<dbReference type="RefSeq" id="XP_024578510.1">
    <property type="nucleotide sequence ID" value="XM_024727988.1"/>
</dbReference>
<evidence type="ECO:0000313" key="2">
    <source>
        <dbReference type="Proteomes" id="UP000054928"/>
    </source>
</evidence>
<sequence length="66" mass="7792">MGWDIFRYYGQCKDENAITEERRSYVLKIGRWVTRKSLVRAESKNVAWDHYNGPKIPERCLCTGVP</sequence>
<dbReference type="Proteomes" id="UP000054928">
    <property type="component" value="Unassembled WGS sequence"/>
</dbReference>
<proteinExistence type="predicted"/>
<name>A0A0P1AL55_PLAHL</name>
<keyword evidence="2" id="KW-1185">Reference proteome</keyword>
<accession>A0A0P1AL55</accession>
<protein>
    <submittedName>
        <fullName evidence="1">Uncharacterized protein</fullName>
    </submittedName>
</protein>
<organism evidence="1 2">
    <name type="scientific">Plasmopara halstedii</name>
    <name type="common">Downy mildew of sunflower</name>
    <dbReference type="NCBI Taxonomy" id="4781"/>
    <lineage>
        <taxon>Eukaryota</taxon>
        <taxon>Sar</taxon>
        <taxon>Stramenopiles</taxon>
        <taxon>Oomycota</taxon>
        <taxon>Peronosporomycetes</taxon>
        <taxon>Peronosporales</taxon>
        <taxon>Peronosporaceae</taxon>
        <taxon>Plasmopara</taxon>
    </lineage>
</organism>
<dbReference type="GeneID" id="36407495"/>
<evidence type="ECO:0000313" key="1">
    <source>
        <dbReference type="EMBL" id="CEG42141.1"/>
    </source>
</evidence>